<evidence type="ECO:0000313" key="2">
    <source>
        <dbReference type="EMBL" id="OEY94415.1"/>
    </source>
</evidence>
<dbReference type="EMBL" id="MKKK01000034">
    <property type="protein sequence ID" value="OEY94415.1"/>
    <property type="molecule type" value="Genomic_DNA"/>
</dbReference>
<dbReference type="OrthoDB" id="8420006at2"/>
<reference evidence="2 3" key="1">
    <citation type="submission" date="2016-09" db="EMBL/GenBank/DDBJ databases">
        <authorList>
            <person name="Capua I."/>
            <person name="De Benedictis P."/>
            <person name="Joannis T."/>
            <person name="Lombin L.H."/>
            <person name="Cattoli G."/>
        </authorList>
    </citation>
    <scope>NUCLEOTIDE SEQUENCE [LARGE SCALE GENOMIC DNA]</scope>
    <source>
        <strain evidence="2 3">ANC 4671</strain>
    </source>
</reference>
<dbReference type="InterPro" id="IPR037401">
    <property type="entry name" value="SnoaL-like"/>
</dbReference>
<dbReference type="RefSeq" id="WP_070070222.1">
    <property type="nucleotide sequence ID" value="NZ_MKKK01000034.1"/>
</dbReference>
<dbReference type="Pfam" id="PF13474">
    <property type="entry name" value="SnoaL_3"/>
    <property type="match status" value="1"/>
</dbReference>
<dbReference type="Gene3D" id="3.10.450.50">
    <property type="match status" value="1"/>
</dbReference>
<sequence length="134" mass="15663">MTHGQHPALMVANEIITAFGQHQTAQYFALFEPEAQFIFYTHHEKLNSRMAYEMLWTQWEEQHRFKILNCESLHQAITLHENIAVFTHEVRTTVQWENAINSINEAETIILKRNAQGLWRAIHEHLSPKATSGL</sequence>
<dbReference type="SUPFAM" id="SSF54427">
    <property type="entry name" value="NTF2-like"/>
    <property type="match status" value="1"/>
</dbReference>
<evidence type="ECO:0000259" key="1">
    <source>
        <dbReference type="Pfam" id="PF13474"/>
    </source>
</evidence>
<comment type="caution">
    <text evidence="2">The sequence shown here is derived from an EMBL/GenBank/DDBJ whole genome shotgun (WGS) entry which is preliminary data.</text>
</comment>
<organism evidence="2 3">
    <name type="scientific">Acinetobacter qingfengensis</name>
    <dbReference type="NCBI Taxonomy" id="1262585"/>
    <lineage>
        <taxon>Bacteria</taxon>
        <taxon>Pseudomonadati</taxon>
        <taxon>Pseudomonadota</taxon>
        <taxon>Gammaproteobacteria</taxon>
        <taxon>Moraxellales</taxon>
        <taxon>Moraxellaceae</taxon>
        <taxon>Acinetobacter</taxon>
    </lineage>
</organism>
<gene>
    <name evidence="2" type="ORF">BJI46_03485</name>
</gene>
<dbReference type="STRING" id="1262585.BJI46_03485"/>
<evidence type="ECO:0000313" key="3">
    <source>
        <dbReference type="Proteomes" id="UP000185895"/>
    </source>
</evidence>
<name>A0A1E7R554_9GAMM</name>
<keyword evidence="3" id="KW-1185">Reference proteome</keyword>
<accession>A0A1E7R554</accession>
<protein>
    <recommendedName>
        <fullName evidence="1">SnoaL-like domain-containing protein</fullName>
    </recommendedName>
</protein>
<dbReference type="AlphaFoldDB" id="A0A1E7R554"/>
<dbReference type="Proteomes" id="UP000185895">
    <property type="component" value="Unassembled WGS sequence"/>
</dbReference>
<dbReference type="InterPro" id="IPR032710">
    <property type="entry name" value="NTF2-like_dom_sf"/>
</dbReference>
<feature type="domain" description="SnoaL-like" evidence="1">
    <location>
        <begin position="12"/>
        <end position="128"/>
    </location>
</feature>
<proteinExistence type="predicted"/>